<feature type="region of interest" description="Disordered" evidence="5">
    <location>
        <begin position="398"/>
        <end position="427"/>
    </location>
</feature>
<dbReference type="GO" id="GO:0009279">
    <property type="term" value="C:cell outer membrane"/>
    <property type="evidence" value="ECO:0007669"/>
    <property type="project" value="UniProtKB-SubCell"/>
</dbReference>
<dbReference type="InterPro" id="IPR006664">
    <property type="entry name" value="OMP_bac"/>
</dbReference>
<dbReference type="PANTHER" id="PTHR30329">
    <property type="entry name" value="STATOR ELEMENT OF FLAGELLAR MOTOR COMPLEX"/>
    <property type="match status" value="1"/>
</dbReference>
<dbReference type="Pfam" id="PF00691">
    <property type="entry name" value="OmpA"/>
    <property type="match status" value="1"/>
</dbReference>
<evidence type="ECO:0000256" key="3">
    <source>
        <dbReference type="ARBA" id="ARBA00023237"/>
    </source>
</evidence>
<keyword evidence="2 4" id="KW-0472">Membrane</keyword>
<evidence type="ECO:0000256" key="1">
    <source>
        <dbReference type="ARBA" id="ARBA00004442"/>
    </source>
</evidence>
<dbReference type="PRINTS" id="PR01023">
    <property type="entry name" value="NAFLGMOTY"/>
</dbReference>
<protein>
    <submittedName>
        <fullName evidence="7">OmpA family protein</fullName>
    </submittedName>
</protein>
<proteinExistence type="predicted"/>
<keyword evidence="8" id="KW-1185">Reference proteome</keyword>
<reference evidence="7" key="1">
    <citation type="submission" date="2022-06" db="EMBL/GenBank/DDBJ databases">
        <title>Solitalea sp. MAHUQ-68 isolated from rhizospheric soil.</title>
        <authorList>
            <person name="Huq M.A."/>
        </authorList>
    </citation>
    <scope>NUCLEOTIDE SEQUENCE</scope>
    <source>
        <strain evidence="7">MAHUQ-68</strain>
    </source>
</reference>
<dbReference type="PRINTS" id="PR01021">
    <property type="entry name" value="OMPADOMAIN"/>
</dbReference>
<comment type="subcellular location">
    <subcellularLocation>
        <location evidence="1">Cell outer membrane</location>
    </subcellularLocation>
</comment>
<dbReference type="Pfam" id="PF06078">
    <property type="entry name" value="DUF937"/>
    <property type="match status" value="1"/>
</dbReference>
<organism evidence="7 8">
    <name type="scientific">Solitalea agri</name>
    <dbReference type="NCBI Taxonomy" id="2953739"/>
    <lineage>
        <taxon>Bacteria</taxon>
        <taxon>Pseudomonadati</taxon>
        <taxon>Bacteroidota</taxon>
        <taxon>Sphingobacteriia</taxon>
        <taxon>Sphingobacteriales</taxon>
        <taxon>Sphingobacteriaceae</taxon>
        <taxon>Solitalea</taxon>
    </lineage>
</organism>
<evidence type="ECO:0000259" key="6">
    <source>
        <dbReference type="PROSITE" id="PS51123"/>
    </source>
</evidence>
<name>A0A9X2F6Q9_9SPHI</name>
<dbReference type="RefSeq" id="WP_252588002.1">
    <property type="nucleotide sequence ID" value="NZ_JAMWYS010000035.1"/>
</dbReference>
<dbReference type="EMBL" id="JAMWYS010000035">
    <property type="protein sequence ID" value="MCO4293386.1"/>
    <property type="molecule type" value="Genomic_DNA"/>
</dbReference>
<dbReference type="Proteomes" id="UP001155182">
    <property type="component" value="Unassembled WGS sequence"/>
</dbReference>
<feature type="compositionally biased region" description="Basic and acidic residues" evidence="5">
    <location>
        <begin position="411"/>
        <end position="427"/>
    </location>
</feature>
<evidence type="ECO:0000256" key="5">
    <source>
        <dbReference type="SAM" id="MobiDB-lite"/>
    </source>
</evidence>
<evidence type="ECO:0000313" key="7">
    <source>
        <dbReference type="EMBL" id="MCO4293386.1"/>
    </source>
</evidence>
<dbReference type="Gene3D" id="3.30.1330.60">
    <property type="entry name" value="OmpA-like domain"/>
    <property type="match status" value="1"/>
</dbReference>
<dbReference type="CDD" id="cd07185">
    <property type="entry name" value="OmpA_C-like"/>
    <property type="match status" value="1"/>
</dbReference>
<gene>
    <name evidence="7" type="ORF">NF867_10965</name>
</gene>
<dbReference type="InterPro" id="IPR009282">
    <property type="entry name" value="DUF937"/>
</dbReference>
<dbReference type="AlphaFoldDB" id="A0A9X2F6Q9"/>
<dbReference type="InterPro" id="IPR006665">
    <property type="entry name" value="OmpA-like"/>
</dbReference>
<sequence length="427" mass="44182">MATNIIDSLKGLVSPDLISQASTLLGESSGSVNSALGTAFPSILAGLLNKSSDSSSMSSLFSMIQGAGTSNILSNPSDLISGLSGGGSGIIDQGKQFLSSLFGSKTADLSTMIGTASGVRSSSASSILSIAAPLVMSFLGSKISSEGLGLSGLTSYLSSQKDNIINAAPAGLGSLLGIGSLSSLGSSAANAVQDTVTGARRQAENAANQASGSSSTIRNLLLLAVAALAVFFLWRSCNKKPDVTEVPPTIDSMVDKAKTMADSAASMATDAVAKLGAFFKKKLPNGIELNIPEMGIENKLIAFIEDTSKPVDKTTWFSFDRLTFETGSAVLKPESNEQLTNIAEILKAYPNVEVKLGGYTDNVGDAAANLKLSTDRANNVKAELEKLGIDGKRIEAEGYGQEHPVASNDTEEGKAQNRRIDIRVTKK</sequence>
<dbReference type="PROSITE" id="PS51123">
    <property type="entry name" value="OMPA_2"/>
    <property type="match status" value="1"/>
</dbReference>
<evidence type="ECO:0000313" key="8">
    <source>
        <dbReference type="Proteomes" id="UP001155182"/>
    </source>
</evidence>
<dbReference type="InterPro" id="IPR050330">
    <property type="entry name" value="Bact_OuterMem_StrucFunc"/>
</dbReference>
<accession>A0A9X2F6Q9</accession>
<evidence type="ECO:0000256" key="2">
    <source>
        <dbReference type="ARBA" id="ARBA00023136"/>
    </source>
</evidence>
<dbReference type="PANTHER" id="PTHR30329:SF21">
    <property type="entry name" value="LIPOPROTEIN YIAD-RELATED"/>
    <property type="match status" value="1"/>
</dbReference>
<evidence type="ECO:0000256" key="4">
    <source>
        <dbReference type="PROSITE-ProRule" id="PRU00473"/>
    </source>
</evidence>
<keyword evidence="3" id="KW-0998">Cell outer membrane</keyword>
<dbReference type="InterPro" id="IPR036737">
    <property type="entry name" value="OmpA-like_sf"/>
</dbReference>
<feature type="domain" description="OmpA-like" evidence="6">
    <location>
        <begin position="311"/>
        <end position="427"/>
    </location>
</feature>
<comment type="caution">
    <text evidence="7">The sequence shown here is derived from an EMBL/GenBank/DDBJ whole genome shotgun (WGS) entry which is preliminary data.</text>
</comment>
<dbReference type="SUPFAM" id="SSF103088">
    <property type="entry name" value="OmpA-like"/>
    <property type="match status" value="1"/>
</dbReference>